<evidence type="ECO:0000256" key="1">
    <source>
        <dbReference type="SAM" id="MobiDB-lite"/>
    </source>
</evidence>
<dbReference type="Proteomes" id="UP001362999">
    <property type="component" value="Unassembled WGS sequence"/>
</dbReference>
<feature type="compositionally biased region" description="Basic and acidic residues" evidence="1">
    <location>
        <begin position="90"/>
        <end position="105"/>
    </location>
</feature>
<feature type="compositionally biased region" description="Basic and acidic residues" evidence="1">
    <location>
        <begin position="187"/>
        <end position="197"/>
    </location>
</feature>
<feature type="region of interest" description="Disordered" evidence="1">
    <location>
        <begin position="54"/>
        <end position="105"/>
    </location>
</feature>
<feature type="region of interest" description="Disordered" evidence="1">
    <location>
        <begin position="1"/>
        <end position="22"/>
    </location>
</feature>
<evidence type="ECO:0000313" key="3">
    <source>
        <dbReference type="Proteomes" id="UP001362999"/>
    </source>
</evidence>
<reference evidence="2 3" key="1">
    <citation type="journal article" date="2024" name="J Genomics">
        <title>Draft genome sequencing and assembly of Favolaschia claudopus CIRM-BRFM 2984 isolated from oak limbs.</title>
        <authorList>
            <person name="Navarro D."/>
            <person name="Drula E."/>
            <person name="Chaduli D."/>
            <person name="Cazenave R."/>
            <person name="Ahrendt S."/>
            <person name="Wang J."/>
            <person name="Lipzen A."/>
            <person name="Daum C."/>
            <person name="Barry K."/>
            <person name="Grigoriev I.V."/>
            <person name="Favel A."/>
            <person name="Rosso M.N."/>
            <person name="Martin F."/>
        </authorList>
    </citation>
    <scope>NUCLEOTIDE SEQUENCE [LARGE SCALE GENOMIC DNA]</scope>
    <source>
        <strain evidence="2 3">CIRM-BRFM 2984</strain>
    </source>
</reference>
<sequence>MQPASRACTVVPPSPISTSTSHLRRRLVRSLLPVARDHHRYRFSAFPCRTLRWIPPPSPRKKRRGREDRTSRCKAWGERSPAASSRKNRRAQESRKRRAREYAGEEGRSEIEDLRSCVLAFSVSVSLRCFPTSIGFTYPPTQRATVARILRYGKKDGGGLLHKASISRGGGFSWPGYARRYGSVKGETQERGAEVGKHPQRRTPVVDTDDEDRRRRERVGSVPGGDGARNQDRATSLKVSAALRREERRREQGEWGLELSQYSISVSTEKWRKEEIGVHAAVVQVDDAAVTRQSRHSGNPIAGALSFQPPPPNSQTREVVGVYGHTMPSVSRAKDWRSKQKKKRALKFNRFRVPDVVASSHSRYYSANPSFFPIV</sequence>
<feature type="region of interest" description="Disordered" evidence="1">
    <location>
        <begin position="185"/>
        <end position="237"/>
    </location>
</feature>
<comment type="caution">
    <text evidence="2">The sequence shown here is derived from an EMBL/GenBank/DDBJ whole genome shotgun (WGS) entry which is preliminary data.</text>
</comment>
<keyword evidence="3" id="KW-1185">Reference proteome</keyword>
<organism evidence="2 3">
    <name type="scientific">Favolaschia claudopus</name>
    <dbReference type="NCBI Taxonomy" id="2862362"/>
    <lineage>
        <taxon>Eukaryota</taxon>
        <taxon>Fungi</taxon>
        <taxon>Dikarya</taxon>
        <taxon>Basidiomycota</taxon>
        <taxon>Agaricomycotina</taxon>
        <taxon>Agaricomycetes</taxon>
        <taxon>Agaricomycetidae</taxon>
        <taxon>Agaricales</taxon>
        <taxon>Marasmiineae</taxon>
        <taxon>Mycenaceae</taxon>
        <taxon>Favolaschia</taxon>
    </lineage>
</organism>
<accession>A0AAV9Z2B3</accession>
<evidence type="ECO:0000313" key="2">
    <source>
        <dbReference type="EMBL" id="KAK6969069.1"/>
    </source>
</evidence>
<gene>
    <name evidence="2" type="ORF">R3P38DRAFT_2815011</name>
</gene>
<protein>
    <submittedName>
        <fullName evidence="2">Uncharacterized protein</fullName>
    </submittedName>
</protein>
<feature type="compositionally biased region" description="Basic and acidic residues" evidence="1">
    <location>
        <begin position="65"/>
        <end position="77"/>
    </location>
</feature>
<name>A0AAV9Z2B3_9AGAR</name>
<proteinExistence type="predicted"/>
<dbReference type="AlphaFoldDB" id="A0AAV9Z2B3"/>
<dbReference type="EMBL" id="JAWWNJ010000235">
    <property type="protein sequence ID" value="KAK6969069.1"/>
    <property type="molecule type" value="Genomic_DNA"/>
</dbReference>